<accession>A0AAJ1UAW1</accession>
<dbReference type="Gene3D" id="3.40.50.300">
    <property type="entry name" value="P-loop containing nucleotide triphosphate hydrolases"/>
    <property type="match status" value="1"/>
</dbReference>
<dbReference type="RefSeq" id="WP_317626051.1">
    <property type="nucleotide sequence ID" value="NZ_JANFFA010000002.1"/>
</dbReference>
<dbReference type="PANTHER" id="PTHR23117">
    <property type="entry name" value="GUANYLATE KINASE-RELATED"/>
    <property type="match status" value="1"/>
</dbReference>
<evidence type="ECO:0000256" key="5">
    <source>
        <dbReference type="ARBA" id="ARBA00022840"/>
    </source>
</evidence>
<dbReference type="SMART" id="SM00072">
    <property type="entry name" value="GuKc"/>
    <property type="match status" value="1"/>
</dbReference>
<keyword evidence="3 6" id="KW-0808">Transferase</keyword>
<comment type="pathway">
    <text evidence="2 6">Metabolic intermediate biosynthesis; 5-phospho-alpha-D-ribose 1-diphosphate biosynthesis; 5-phospho-alpha-D-ribose 1-diphosphate from D-ribose 5-phosphate (route II): step 3/3.</text>
</comment>
<reference evidence="8" key="1">
    <citation type="submission" date="2022-07" db="EMBL/GenBank/DDBJ databases">
        <authorList>
            <person name="Otstavnykh N."/>
            <person name="Isaeva M."/>
            <person name="Bystritskaya E."/>
        </authorList>
    </citation>
    <scope>NUCLEOTIDE SEQUENCE</scope>
    <source>
        <strain evidence="8">10Alg 79</strain>
    </source>
</reference>
<feature type="domain" description="Guanylate kinase/L-type calcium channel beta subunit" evidence="7">
    <location>
        <begin position="2"/>
        <end position="179"/>
    </location>
</feature>
<evidence type="ECO:0000313" key="9">
    <source>
        <dbReference type="Proteomes" id="UP001227162"/>
    </source>
</evidence>
<keyword evidence="5 6" id="KW-0067">ATP-binding</keyword>
<dbReference type="EC" id="2.7.4.23" evidence="6"/>
<protein>
    <recommendedName>
        <fullName evidence="6">Ribose 1,5-bisphosphate phosphokinase PhnN</fullName>
        <ecNumber evidence="6">2.7.4.23</ecNumber>
    </recommendedName>
    <alternativeName>
        <fullName evidence="6">Ribose 1,5-bisphosphokinase</fullName>
    </alternativeName>
</protein>
<name>A0AAJ1UAW1_9RHOB</name>
<evidence type="ECO:0000259" key="7">
    <source>
        <dbReference type="SMART" id="SM00072"/>
    </source>
</evidence>
<proteinExistence type="inferred from homology"/>
<evidence type="ECO:0000256" key="1">
    <source>
        <dbReference type="ARBA" id="ARBA00000373"/>
    </source>
</evidence>
<comment type="catalytic activity">
    <reaction evidence="1 6">
        <text>alpha-D-ribose 1,5-bisphosphate + ATP = 5-phospho-alpha-D-ribose 1-diphosphate + ADP</text>
        <dbReference type="Rhea" id="RHEA:20109"/>
        <dbReference type="ChEBI" id="CHEBI:30616"/>
        <dbReference type="ChEBI" id="CHEBI:58017"/>
        <dbReference type="ChEBI" id="CHEBI:68688"/>
        <dbReference type="ChEBI" id="CHEBI:456216"/>
        <dbReference type="EC" id="2.7.4.23"/>
    </reaction>
</comment>
<dbReference type="GO" id="GO:0005524">
    <property type="term" value="F:ATP binding"/>
    <property type="evidence" value="ECO:0007669"/>
    <property type="project" value="UniProtKB-KW"/>
</dbReference>
<sequence>MSGLLFTIVGPSGAGKDTLMRAAQAARPGLALVRRVISRPTKAGGEEFDGVSEAAFQSRLSRGDFALHWQAHGLHYGIPADITDRLAKGETLVFNGSRAILSEAAQTFPGLRILHITARPEVLAQRLSERGREAPEDIAARLSRAALPLPAGLNVIEIDNSGALEPALAALLHALDGEDVPV</sequence>
<dbReference type="GO" id="GO:0006015">
    <property type="term" value="P:5-phosphoribose 1-diphosphate biosynthetic process"/>
    <property type="evidence" value="ECO:0007669"/>
    <property type="project" value="UniProtKB-UniRule"/>
</dbReference>
<comment type="similarity">
    <text evidence="6">Belongs to the ribose 1,5-bisphosphokinase family.</text>
</comment>
<dbReference type="SUPFAM" id="SSF52540">
    <property type="entry name" value="P-loop containing nucleoside triphosphate hydrolases"/>
    <property type="match status" value="1"/>
</dbReference>
<evidence type="ECO:0000256" key="6">
    <source>
        <dbReference type="HAMAP-Rule" id="MF_00836"/>
    </source>
</evidence>
<keyword evidence="9" id="KW-1185">Reference proteome</keyword>
<feature type="binding site" evidence="6">
    <location>
        <begin position="10"/>
        <end position="17"/>
    </location>
    <ligand>
        <name>ATP</name>
        <dbReference type="ChEBI" id="CHEBI:30616"/>
    </ligand>
</feature>
<dbReference type="Pfam" id="PF13238">
    <property type="entry name" value="AAA_18"/>
    <property type="match status" value="1"/>
</dbReference>
<dbReference type="InterPro" id="IPR008145">
    <property type="entry name" value="GK/Ca_channel_bsu"/>
</dbReference>
<comment type="caution">
    <text evidence="8">The sequence shown here is derived from an EMBL/GenBank/DDBJ whole genome shotgun (WGS) entry which is preliminary data.</text>
</comment>
<dbReference type="HAMAP" id="MF_00836">
    <property type="entry name" value="PhnN"/>
    <property type="match status" value="1"/>
</dbReference>
<evidence type="ECO:0000256" key="4">
    <source>
        <dbReference type="ARBA" id="ARBA00022741"/>
    </source>
</evidence>
<dbReference type="Proteomes" id="UP001227162">
    <property type="component" value="Unassembled WGS sequence"/>
</dbReference>
<evidence type="ECO:0000256" key="2">
    <source>
        <dbReference type="ARBA" id="ARBA00005069"/>
    </source>
</evidence>
<organism evidence="8 9">
    <name type="scientific">Rhodalgimonas zhirmunskyi</name>
    <dbReference type="NCBI Taxonomy" id="2964767"/>
    <lineage>
        <taxon>Bacteria</taxon>
        <taxon>Pseudomonadati</taxon>
        <taxon>Pseudomonadota</taxon>
        <taxon>Alphaproteobacteria</taxon>
        <taxon>Rhodobacterales</taxon>
        <taxon>Roseobacteraceae</taxon>
        <taxon>Rhodalgimonas</taxon>
    </lineage>
</organism>
<reference evidence="8" key="2">
    <citation type="submission" date="2023-04" db="EMBL/GenBank/DDBJ databases">
        <title>'Rhodoalgimonas zhirmunskyi' gen. nov., isolated from a red alga.</title>
        <authorList>
            <person name="Nedashkovskaya O.I."/>
            <person name="Otstavnykh N.Y."/>
            <person name="Bystritskaya E.P."/>
            <person name="Balabanova L.A."/>
            <person name="Isaeva M.P."/>
        </authorList>
    </citation>
    <scope>NUCLEOTIDE SEQUENCE</scope>
    <source>
        <strain evidence="8">10Alg 79</strain>
    </source>
</reference>
<dbReference type="InterPro" id="IPR027417">
    <property type="entry name" value="P-loop_NTPase"/>
</dbReference>
<dbReference type="InterPro" id="IPR012699">
    <property type="entry name" value="PhnN"/>
</dbReference>
<evidence type="ECO:0000313" key="8">
    <source>
        <dbReference type="EMBL" id="MDQ2094453.1"/>
    </source>
</evidence>
<dbReference type="EMBL" id="JANFFA010000002">
    <property type="protein sequence ID" value="MDQ2094453.1"/>
    <property type="molecule type" value="Genomic_DNA"/>
</dbReference>
<gene>
    <name evidence="6 8" type="primary">phnN</name>
    <name evidence="8" type="ORF">NOI20_10060</name>
</gene>
<dbReference type="AlphaFoldDB" id="A0AAJ1UAW1"/>
<comment type="function">
    <text evidence="6">Catalyzes the phosphorylation of ribose 1,5-bisphosphate to 5-phospho-D-ribosyl alpha-1-diphosphate (PRPP).</text>
</comment>
<keyword evidence="4 6" id="KW-0547">Nucleotide-binding</keyword>
<evidence type="ECO:0000256" key="3">
    <source>
        <dbReference type="ARBA" id="ARBA00022679"/>
    </source>
</evidence>
<dbReference type="GO" id="GO:0033863">
    <property type="term" value="F:ribose 1,5-bisphosphate phosphokinase activity"/>
    <property type="evidence" value="ECO:0007669"/>
    <property type="project" value="UniProtKB-UniRule"/>
</dbReference>
<dbReference type="GO" id="GO:0019634">
    <property type="term" value="P:organic phosphonate metabolic process"/>
    <property type="evidence" value="ECO:0007669"/>
    <property type="project" value="UniProtKB-UniRule"/>
</dbReference>
<dbReference type="NCBIfam" id="TIGR02322">
    <property type="entry name" value="phosphon_PhnN"/>
    <property type="match status" value="1"/>
</dbReference>
<dbReference type="GO" id="GO:0005829">
    <property type="term" value="C:cytosol"/>
    <property type="evidence" value="ECO:0007669"/>
    <property type="project" value="TreeGrafter"/>
</dbReference>
<dbReference type="PANTHER" id="PTHR23117:SF8">
    <property type="entry name" value="RIBOSE 1,5-BISPHOSPHATE PHOSPHOKINASE PHNN"/>
    <property type="match status" value="1"/>
</dbReference>